<dbReference type="CDD" id="cd06170">
    <property type="entry name" value="LuxR_C_like"/>
    <property type="match status" value="1"/>
</dbReference>
<dbReference type="SUPFAM" id="SSF46894">
    <property type="entry name" value="C-terminal effector domain of the bipartite response regulators"/>
    <property type="match status" value="1"/>
</dbReference>
<name>A0ABV0HPK4_9ENTR</name>
<proteinExistence type="predicted"/>
<evidence type="ECO:0000256" key="1">
    <source>
        <dbReference type="ARBA" id="ARBA00023125"/>
    </source>
</evidence>
<dbReference type="InterPro" id="IPR016032">
    <property type="entry name" value="Sig_transdc_resp-reg_C-effctor"/>
</dbReference>
<accession>A0ABV0HPK4</accession>
<protein>
    <submittedName>
        <fullName evidence="3">Helix-turn-helix transcriptional regulator</fullName>
    </submittedName>
</protein>
<reference evidence="3 4" key="1">
    <citation type="submission" date="2024-01" db="EMBL/GenBank/DDBJ databases">
        <title>Pseudocitrobacter sp. Endophytic strain Cyp-38L.</title>
        <authorList>
            <person name="Amer M.A."/>
            <person name="Hamed S.M."/>
        </authorList>
    </citation>
    <scope>NUCLEOTIDE SEQUENCE [LARGE SCALE GENOMIC DNA]</scope>
    <source>
        <strain evidence="3 4">Cyp38S</strain>
    </source>
</reference>
<feature type="domain" description="HTH luxR-type" evidence="2">
    <location>
        <begin position="111"/>
        <end position="176"/>
    </location>
</feature>
<dbReference type="EMBL" id="JAYMYY010000009">
    <property type="protein sequence ID" value="MEO3992240.1"/>
    <property type="molecule type" value="Genomic_DNA"/>
</dbReference>
<dbReference type="SMART" id="SM00421">
    <property type="entry name" value="HTH_LUXR"/>
    <property type="match status" value="1"/>
</dbReference>
<evidence type="ECO:0000259" key="2">
    <source>
        <dbReference type="PROSITE" id="PS50043"/>
    </source>
</evidence>
<dbReference type="PROSITE" id="PS50043">
    <property type="entry name" value="HTH_LUXR_2"/>
    <property type="match status" value="1"/>
</dbReference>
<gene>
    <name evidence="3" type="ORF">VSR74_20800</name>
</gene>
<dbReference type="InterPro" id="IPR000792">
    <property type="entry name" value="Tscrpt_reg_LuxR_C"/>
</dbReference>
<organism evidence="3 4">
    <name type="scientific">Pseudocitrobacter cyperus</name>
    <dbReference type="NCBI Taxonomy" id="3112843"/>
    <lineage>
        <taxon>Bacteria</taxon>
        <taxon>Pseudomonadati</taxon>
        <taxon>Pseudomonadota</taxon>
        <taxon>Gammaproteobacteria</taxon>
        <taxon>Enterobacterales</taxon>
        <taxon>Enterobacteriaceae</taxon>
        <taxon>Pseudocitrobacter</taxon>
    </lineage>
</organism>
<dbReference type="Pfam" id="PF00196">
    <property type="entry name" value="GerE"/>
    <property type="match status" value="1"/>
</dbReference>
<dbReference type="RefSeq" id="WP_347796463.1">
    <property type="nucleotide sequence ID" value="NZ_JAYMYY010000009.1"/>
</dbReference>
<dbReference type="Proteomes" id="UP001444146">
    <property type="component" value="Unassembled WGS sequence"/>
</dbReference>
<evidence type="ECO:0000313" key="3">
    <source>
        <dbReference type="EMBL" id="MEO3992240.1"/>
    </source>
</evidence>
<comment type="caution">
    <text evidence="3">The sequence shown here is derived from an EMBL/GenBank/DDBJ whole genome shotgun (WGS) entry which is preliminary data.</text>
</comment>
<keyword evidence="1" id="KW-0238">DNA-binding</keyword>
<evidence type="ECO:0000313" key="4">
    <source>
        <dbReference type="Proteomes" id="UP001444146"/>
    </source>
</evidence>
<dbReference type="InterPro" id="IPR036388">
    <property type="entry name" value="WH-like_DNA-bd_sf"/>
</dbReference>
<sequence>MNALTLAEPRYQVRVLSNNYFFWLGVKNLVRQQAKSMVDVQWIKENADSQQSLLCQEIYATPVAQKWLVFTESEQVDTLSVMLPDDRVNILSDRQKLGELQEQLQNPTFSRRRRDKQLTRSEARVCSLIRQGFTLVRIAQILNKSPKTIYTHKRNAMDKFHCDTLVEFNRKMNLMERQALYS</sequence>
<dbReference type="Gene3D" id="1.10.10.10">
    <property type="entry name" value="Winged helix-like DNA-binding domain superfamily/Winged helix DNA-binding domain"/>
    <property type="match status" value="1"/>
</dbReference>
<keyword evidence="4" id="KW-1185">Reference proteome</keyword>
<dbReference type="PRINTS" id="PR00038">
    <property type="entry name" value="HTHLUXR"/>
</dbReference>